<evidence type="ECO:0000256" key="2">
    <source>
        <dbReference type="ARBA" id="ARBA00022614"/>
    </source>
</evidence>
<keyword evidence="5" id="KW-0472">Membrane</keyword>
<gene>
    <name evidence="7" type="ORF">CQW23_30168</name>
</gene>
<dbReference type="STRING" id="33114.A0A2G2VBD6"/>
<dbReference type="PANTHER" id="PTHR48056">
    <property type="entry name" value="LRR RECEPTOR-LIKE SERINE/THREONINE-PROTEIN KINASE-RELATED"/>
    <property type="match status" value="1"/>
</dbReference>
<accession>A0A2G2VBD6</accession>
<proteinExistence type="predicted"/>
<evidence type="ECO:0000256" key="1">
    <source>
        <dbReference type="ARBA" id="ARBA00004370"/>
    </source>
</evidence>
<dbReference type="PANTHER" id="PTHR48056:SF89">
    <property type="entry name" value="OS06G0585982 PROTEIN"/>
    <property type="match status" value="1"/>
</dbReference>
<dbReference type="GO" id="GO:0033612">
    <property type="term" value="F:receptor serine/threonine kinase binding"/>
    <property type="evidence" value="ECO:0007669"/>
    <property type="project" value="TreeGrafter"/>
</dbReference>
<evidence type="ECO:0000256" key="3">
    <source>
        <dbReference type="ARBA" id="ARBA00022729"/>
    </source>
</evidence>
<comment type="caution">
    <text evidence="7">The sequence shown here is derived from an EMBL/GenBank/DDBJ whole genome shotgun (WGS) entry which is preliminary data.</text>
</comment>
<dbReference type="FunFam" id="3.80.10.10:FF:000041">
    <property type="entry name" value="LRR receptor-like serine/threonine-protein kinase ERECTA"/>
    <property type="match status" value="1"/>
</dbReference>
<dbReference type="Pfam" id="PF00560">
    <property type="entry name" value="LRR_1"/>
    <property type="match status" value="4"/>
</dbReference>
<keyword evidence="6" id="KW-0325">Glycoprotein</keyword>
<evidence type="ECO:0000313" key="8">
    <source>
        <dbReference type="Proteomes" id="UP000224567"/>
    </source>
</evidence>
<organism evidence="7 8">
    <name type="scientific">Capsicum baccatum</name>
    <name type="common">Peruvian pepper</name>
    <dbReference type="NCBI Taxonomy" id="33114"/>
    <lineage>
        <taxon>Eukaryota</taxon>
        <taxon>Viridiplantae</taxon>
        <taxon>Streptophyta</taxon>
        <taxon>Embryophyta</taxon>
        <taxon>Tracheophyta</taxon>
        <taxon>Spermatophyta</taxon>
        <taxon>Magnoliopsida</taxon>
        <taxon>eudicotyledons</taxon>
        <taxon>Gunneridae</taxon>
        <taxon>Pentapetalae</taxon>
        <taxon>asterids</taxon>
        <taxon>lamiids</taxon>
        <taxon>Solanales</taxon>
        <taxon>Solanaceae</taxon>
        <taxon>Solanoideae</taxon>
        <taxon>Capsiceae</taxon>
        <taxon>Capsicum</taxon>
    </lineage>
</organism>
<evidence type="ECO:0000256" key="4">
    <source>
        <dbReference type="ARBA" id="ARBA00022737"/>
    </source>
</evidence>
<keyword evidence="2" id="KW-0433">Leucine-rich repeat</keyword>
<dbReference type="EMBL" id="MLFT02000048">
    <property type="protein sequence ID" value="PHT30239.1"/>
    <property type="molecule type" value="Genomic_DNA"/>
</dbReference>
<evidence type="ECO:0000313" key="7">
    <source>
        <dbReference type="EMBL" id="PHT30239.1"/>
    </source>
</evidence>
<dbReference type="GO" id="GO:0016020">
    <property type="term" value="C:membrane"/>
    <property type="evidence" value="ECO:0007669"/>
    <property type="project" value="UniProtKB-SubCell"/>
</dbReference>
<dbReference type="InterPro" id="IPR032675">
    <property type="entry name" value="LRR_dom_sf"/>
</dbReference>
<name>A0A2G2VBD6_CAPBA</name>
<evidence type="ECO:0000256" key="5">
    <source>
        <dbReference type="ARBA" id="ARBA00023136"/>
    </source>
</evidence>
<protein>
    <submittedName>
        <fullName evidence="7">Uncharacterized protein</fullName>
    </submittedName>
</protein>
<dbReference type="Gene3D" id="3.80.10.10">
    <property type="entry name" value="Ribonuclease Inhibitor"/>
    <property type="match status" value="1"/>
</dbReference>
<reference evidence="7 8" key="1">
    <citation type="journal article" date="2017" name="Genome Biol.">
        <title>New reference genome sequences of hot pepper reveal the massive evolution of plant disease-resistance genes by retroduplication.</title>
        <authorList>
            <person name="Kim S."/>
            <person name="Park J."/>
            <person name="Yeom S.I."/>
            <person name="Kim Y.M."/>
            <person name="Seo E."/>
            <person name="Kim K.T."/>
            <person name="Kim M.S."/>
            <person name="Lee J.M."/>
            <person name="Cheong K."/>
            <person name="Shin H.S."/>
            <person name="Kim S.B."/>
            <person name="Han K."/>
            <person name="Lee J."/>
            <person name="Park M."/>
            <person name="Lee H.A."/>
            <person name="Lee H.Y."/>
            <person name="Lee Y."/>
            <person name="Oh S."/>
            <person name="Lee J.H."/>
            <person name="Choi E."/>
            <person name="Choi E."/>
            <person name="Lee S.E."/>
            <person name="Jeon J."/>
            <person name="Kim H."/>
            <person name="Choi G."/>
            <person name="Song H."/>
            <person name="Lee J."/>
            <person name="Lee S.C."/>
            <person name="Kwon J.K."/>
            <person name="Lee H.Y."/>
            <person name="Koo N."/>
            <person name="Hong Y."/>
            <person name="Kim R.W."/>
            <person name="Kang W.H."/>
            <person name="Huh J.H."/>
            <person name="Kang B.C."/>
            <person name="Yang T.J."/>
            <person name="Lee Y.H."/>
            <person name="Bennetzen J.L."/>
            <person name="Choi D."/>
        </authorList>
    </citation>
    <scope>NUCLEOTIDE SEQUENCE [LARGE SCALE GENOMIC DNA]</scope>
    <source>
        <strain evidence="8">cv. PBC81</strain>
        <tissue evidence="7">Leaf</tissue>
    </source>
</reference>
<keyword evidence="3" id="KW-0732">Signal</keyword>
<reference evidence="8" key="2">
    <citation type="journal article" date="2017" name="J. Anim. Genet.">
        <title>Multiple reference genome sequences of hot pepper reveal the massive evolution of plant disease resistance genes by retroduplication.</title>
        <authorList>
            <person name="Kim S."/>
            <person name="Park J."/>
            <person name="Yeom S.-I."/>
            <person name="Kim Y.-M."/>
            <person name="Seo E."/>
            <person name="Kim K.-T."/>
            <person name="Kim M.-S."/>
            <person name="Lee J.M."/>
            <person name="Cheong K."/>
            <person name="Shin H.-S."/>
            <person name="Kim S.-B."/>
            <person name="Han K."/>
            <person name="Lee J."/>
            <person name="Park M."/>
            <person name="Lee H.-A."/>
            <person name="Lee H.-Y."/>
            <person name="Lee Y."/>
            <person name="Oh S."/>
            <person name="Lee J.H."/>
            <person name="Choi E."/>
            <person name="Choi E."/>
            <person name="Lee S.E."/>
            <person name="Jeon J."/>
            <person name="Kim H."/>
            <person name="Choi G."/>
            <person name="Song H."/>
            <person name="Lee J."/>
            <person name="Lee S.-C."/>
            <person name="Kwon J.-K."/>
            <person name="Lee H.-Y."/>
            <person name="Koo N."/>
            <person name="Hong Y."/>
            <person name="Kim R.W."/>
            <person name="Kang W.-H."/>
            <person name="Huh J.H."/>
            <person name="Kang B.-C."/>
            <person name="Yang T.-J."/>
            <person name="Lee Y.-H."/>
            <person name="Bennetzen J.L."/>
            <person name="Choi D."/>
        </authorList>
    </citation>
    <scope>NUCLEOTIDE SEQUENCE [LARGE SCALE GENOMIC DNA]</scope>
    <source>
        <strain evidence="8">cv. PBC81</strain>
    </source>
</reference>
<sequence>MNWLAVQYKQLTGSIPFTIFNISRIEFIAFTGSSLSGYLPNGLCDGLPILKGLYLSYNKLHDQMPTSLTNCSQLQILSLSDNEFDGPIHSAIGSLTNLQVLDLGTNHFTGIIPHLHITSSLQRLSMWDNNLSGFLPWEIGNLTNKQRLHLSGNKLIAQRMGEIFFFLKSQLELAKNLQMEQV</sequence>
<comment type="subcellular location">
    <subcellularLocation>
        <location evidence="1">Membrane</location>
    </subcellularLocation>
</comment>
<evidence type="ECO:0000256" key="6">
    <source>
        <dbReference type="ARBA" id="ARBA00023180"/>
    </source>
</evidence>
<dbReference type="AlphaFoldDB" id="A0A2G2VBD6"/>
<dbReference type="InterPro" id="IPR050647">
    <property type="entry name" value="Plant_LRR-RLKs"/>
</dbReference>
<dbReference type="InterPro" id="IPR001611">
    <property type="entry name" value="Leu-rich_rpt"/>
</dbReference>
<keyword evidence="4" id="KW-0677">Repeat</keyword>
<dbReference type="SUPFAM" id="SSF52058">
    <property type="entry name" value="L domain-like"/>
    <property type="match status" value="1"/>
</dbReference>
<dbReference type="OrthoDB" id="2105857at2759"/>
<dbReference type="Proteomes" id="UP000224567">
    <property type="component" value="Unassembled WGS sequence"/>
</dbReference>
<keyword evidence="8" id="KW-1185">Reference proteome</keyword>